<comment type="caution">
    <text evidence="5">The sequence shown here is derived from an EMBL/GenBank/DDBJ whole genome shotgun (WGS) entry which is preliminary data.</text>
</comment>
<evidence type="ECO:0000256" key="2">
    <source>
        <dbReference type="SAM" id="Phobius"/>
    </source>
</evidence>
<feature type="region of interest" description="Disordered" evidence="1">
    <location>
        <begin position="194"/>
        <end position="221"/>
    </location>
</feature>
<reference evidence="5 6" key="1">
    <citation type="submission" date="2024-04" db="EMBL/GenBank/DDBJ databases">
        <title>draft genome sequnece of Paenibacillus filicis.</title>
        <authorList>
            <person name="Kim D.-U."/>
        </authorList>
    </citation>
    <scope>NUCLEOTIDE SEQUENCE [LARGE SCALE GENOMIC DNA]</scope>
    <source>
        <strain evidence="5 6">KACC14197</strain>
    </source>
</reference>
<feature type="compositionally biased region" description="Basic and acidic residues" evidence="1">
    <location>
        <begin position="206"/>
        <end position="216"/>
    </location>
</feature>
<feature type="transmembrane region" description="Helical" evidence="2">
    <location>
        <begin position="82"/>
        <end position="107"/>
    </location>
</feature>
<sequence length="407" mass="46195">MSEEFKRKLKQYADGTLPDQEREEMERELEKMEAYQAYLEEVMTASESSRDESEQADQIPERRVPKGAERRIIRKGKWKARLMNGLTGVGLILLLTIISGILTGLFYGTGEPDRMTQYRDAVASAIAVSRPNVTAELNGQGNAFFSMDLTGKLMKQIGDSRESAGELSIKFLMSLATSPQISWRDNRSWGIFHHPAYKPQGQDTDTTEKSNSRTDDSEWATLDKLPEGTVAEVFISMDRLIPIDELLQWLEPKNLEPVWFAADVGPSSWRDDSGIVMSPIGFPYQPLWHPGDMKVDQYSERKTGWFGKVVMSSSSSPSVKAYGDGELRGQNFLQTLKVLQQYKSVTRQVAPFIKVDEAVDYVEKNGVQLYGLVLTGPSKELLKLKQEPWVRNLRVGEVRLWNWNDRQ</sequence>
<organism evidence="5 6">
    <name type="scientific">Paenibacillus filicis</name>
    <dbReference type="NCBI Taxonomy" id="669464"/>
    <lineage>
        <taxon>Bacteria</taxon>
        <taxon>Bacillati</taxon>
        <taxon>Bacillota</taxon>
        <taxon>Bacilli</taxon>
        <taxon>Bacillales</taxon>
        <taxon>Paenibacillaceae</taxon>
        <taxon>Paenibacillus</taxon>
    </lineage>
</organism>
<evidence type="ECO:0000313" key="6">
    <source>
        <dbReference type="Proteomes" id="UP001469365"/>
    </source>
</evidence>
<evidence type="ECO:0000256" key="1">
    <source>
        <dbReference type="SAM" id="MobiDB-lite"/>
    </source>
</evidence>
<keyword evidence="2" id="KW-0812">Transmembrane</keyword>
<feature type="compositionally biased region" description="Basic and acidic residues" evidence="1">
    <location>
        <begin position="48"/>
        <end position="66"/>
    </location>
</feature>
<gene>
    <name evidence="5" type="ORF">WMW72_32640</name>
</gene>
<evidence type="ECO:0000259" key="3">
    <source>
        <dbReference type="Pfam" id="PF13791"/>
    </source>
</evidence>
<dbReference type="InterPro" id="IPR025672">
    <property type="entry name" value="Sigma_reg_C_dom"/>
</dbReference>
<feature type="region of interest" description="Disordered" evidence="1">
    <location>
        <begin position="43"/>
        <end position="66"/>
    </location>
</feature>
<dbReference type="RefSeq" id="WP_341419778.1">
    <property type="nucleotide sequence ID" value="NZ_JBBPCC010000033.1"/>
</dbReference>
<dbReference type="Proteomes" id="UP001469365">
    <property type="component" value="Unassembled WGS sequence"/>
</dbReference>
<feature type="domain" description="Sigma factor regulator C-terminal" evidence="3">
    <location>
        <begin position="222"/>
        <end position="397"/>
    </location>
</feature>
<evidence type="ECO:0000259" key="4">
    <source>
        <dbReference type="Pfam" id="PF13800"/>
    </source>
</evidence>
<dbReference type="Pfam" id="PF13791">
    <property type="entry name" value="Sigma_reg_C"/>
    <property type="match status" value="1"/>
</dbReference>
<keyword evidence="2" id="KW-0472">Membrane</keyword>
<evidence type="ECO:0000313" key="5">
    <source>
        <dbReference type="EMBL" id="MEK8132640.1"/>
    </source>
</evidence>
<accession>A0ABU9DUT8</accession>
<keyword evidence="6" id="KW-1185">Reference proteome</keyword>
<feature type="domain" description="Sigma factor regulator N-terminal" evidence="4">
    <location>
        <begin position="71"/>
        <end position="159"/>
    </location>
</feature>
<protein>
    <submittedName>
        <fullName evidence="5">Anti-sigma factor</fullName>
    </submittedName>
</protein>
<dbReference type="EMBL" id="JBBPCC010000033">
    <property type="protein sequence ID" value="MEK8132640.1"/>
    <property type="molecule type" value="Genomic_DNA"/>
</dbReference>
<dbReference type="Pfam" id="PF13800">
    <property type="entry name" value="Sigma_reg_N"/>
    <property type="match status" value="1"/>
</dbReference>
<feature type="region of interest" description="Disordered" evidence="1">
    <location>
        <begin position="1"/>
        <end position="29"/>
    </location>
</feature>
<keyword evidence="2" id="KW-1133">Transmembrane helix</keyword>
<proteinExistence type="predicted"/>
<name>A0ABU9DUT8_9BACL</name>
<dbReference type="InterPro" id="IPR029101">
    <property type="entry name" value="Sigma_reg_N"/>
</dbReference>